<proteinExistence type="inferred from homology"/>
<dbReference type="PANTHER" id="PTHR12369">
    <property type="entry name" value="CHONDROITIN SYNTHASE"/>
    <property type="match status" value="1"/>
</dbReference>
<keyword evidence="6 10" id="KW-0735">Signal-anchor</keyword>
<dbReference type="Pfam" id="PF05679">
    <property type="entry name" value="CHGN"/>
    <property type="match status" value="1"/>
</dbReference>
<evidence type="ECO:0000259" key="11">
    <source>
        <dbReference type="Pfam" id="PF02434"/>
    </source>
</evidence>
<keyword evidence="8 10" id="KW-0333">Golgi apparatus</keyword>
<evidence type="ECO:0000256" key="2">
    <source>
        <dbReference type="ARBA" id="ARBA00009239"/>
    </source>
</evidence>
<sequence length="809" mass="94928">MRYKFSKTSLLFHRSRLRPRYILSILAGLSFGFTLSLACLPMIDVCDNSLLLLPNPFSASLNDHLSNETFSLRDTFDRILNRQGRSVTDVSLDDYRSKDYEPRILPPSMEKNINNQSLSTPTQSSNTSKFIRTRYIADELNIREKVLVAVITETNHLNTFALFLNQTLQNYVNRLLFFIDKDIQDFPKGMEVVAIHDKRAYLKPIHILKYLAEKMIQSYDWFVLVPDNTYIRGFKLNEFLNHISINQDLYMGQPINDVHAVYCYFGSGIILSGTILRKVLDEIDWCTSNAYSQDLTDNIGRCILKATNSSCVDTASNYKFTAYVNHLFEFDTDIGKLSKNEEFNQTLTVHPVNDLETMLKLQKYFNQVEIDEMTRSISKYERTIENLSCYAPEGCGNIPWPVGVPPPFKPTSRFDVLRWDYFNETHIYLKTDMDVIDPMNDDDYEEIHEVINYAVEQLQKKYGIQLKFKKLINGYRQFDPTRGTHYFMDLSLTDKNNTEFIKRAELMRPLGLVEIVPMPLVTESTKIFLILPIYSNEQSVAIRFLRYANKTLFDKETRNKFELVLTHIVTTEQELSQSQEWFNNIRHEIDLIHRIRTKLLVTYHTIHLPSTSSIIRYTHTTHILDYFETKLRTNSLVFLTNSYVNIESDFLNRFRLNVIENVQLFFPIAFYQYHPHIITRTHHMKDNSTIKLHKSHGWFNSYAFDHIGLYMDDYLKLKQTILLHNISLSSMNFYDLFIQLTDVHILRAPDQSLRVHYHPIKCDSIKQLNNIEYNRCLMQKEKGLASRSQLAMIIIENEQTKITDKKKND</sequence>
<dbReference type="GO" id="GO:0047238">
    <property type="term" value="F:glucuronosyl-N-acetylgalactosaminyl-proteoglycan 4-beta-N-acetylgalactosaminyltransferase activity"/>
    <property type="evidence" value="ECO:0007669"/>
    <property type="project" value="TreeGrafter"/>
</dbReference>
<evidence type="ECO:0000256" key="4">
    <source>
        <dbReference type="ARBA" id="ARBA00022679"/>
    </source>
</evidence>
<dbReference type="EMBL" id="CAJNOM010000141">
    <property type="protein sequence ID" value="CAF1128911.1"/>
    <property type="molecule type" value="Genomic_DNA"/>
</dbReference>
<comment type="subcellular location">
    <subcellularLocation>
        <location evidence="1 10">Golgi apparatus</location>
        <location evidence="1 10">Golgi stack membrane</location>
        <topology evidence="1 10">Single-pass type II membrane protein</topology>
    </subcellularLocation>
</comment>
<dbReference type="Gene3D" id="3.10.450.10">
    <property type="match status" value="1"/>
</dbReference>
<name>A0A815EFP5_9BILA</name>
<keyword evidence="3" id="KW-0328">Glycosyltransferase</keyword>
<dbReference type="GO" id="GO:0032580">
    <property type="term" value="C:Golgi cisterna membrane"/>
    <property type="evidence" value="ECO:0007669"/>
    <property type="project" value="UniProtKB-SubCell"/>
</dbReference>
<dbReference type="InterPro" id="IPR003378">
    <property type="entry name" value="Fringe-like_glycosylTrfase"/>
</dbReference>
<keyword evidence="5 10" id="KW-0812">Transmembrane</keyword>
<dbReference type="Proteomes" id="UP000663877">
    <property type="component" value="Unassembled WGS sequence"/>
</dbReference>
<keyword evidence="7 10" id="KW-1133">Transmembrane helix</keyword>
<dbReference type="Gene3D" id="3.90.550.50">
    <property type="match status" value="1"/>
</dbReference>
<comment type="caution">
    <text evidence="13">The sequence shown here is derived from an EMBL/GenBank/DDBJ whole genome shotgun (WGS) entry which is preliminary data.</text>
</comment>
<organism evidence="13 15">
    <name type="scientific">Adineta steineri</name>
    <dbReference type="NCBI Taxonomy" id="433720"/>
    <lineage>
        <taxon>Eukaryota</taxon>
        <taxon>Metazoa</taxon>
        <taxon>Spiralia</taxon>
        <taxon>Gnathifera</taxon>
        <taxon>Rotifera</taxon>
        <taxon>Eurotatoria</taxon>
        <taxon>Bdelloidea</taxon>
        <taxon>Adinetida</taxon>
        <taxon>Adinetidae</taxon>
        <taxon>Adineta</taxon>
    </lineage>
</organism>
<evidence type="ECO:0000256" key="6">
    <source>
        <dbReference type="ARBA" id="ARBA00022968"/>
    </source>
</evidence>
<evidence type="ECO:0000256" key="7">
    <source>
        <dbReference type="ARBA" id="ARBA00022989"/>
    </source>
</evidence>
<evidence type="ECO:0000313" key="14">
    <source>
        <dbReference type="Proteomes" id="UP000663832"/>
    </source>
</evidence>
<dbReference type="InterPro" id="IPR051227">
    <property type="entry name" value="CS_glycosyltransferase"/>
</dbReference>
<comment type="similarity">
    <text evidence="2 10">Belongs to the chondroitin N-acetylgalactosaminyltransferase family.</text>
</comment>
<evidence type="ECO:0000256" key="5">
    <source>
        <dbReference type="ARBA" id="ARBA00022692"/>
    </source>
</evidence>
<dbReference type="OrthoDB" id="9985088at2759"/>
<evidence type="ECO:0000313" key="13">
    <source>
        <dbReference type="EMBL" id="CAF1310796.1"/>
    </source>
</evidence>
<evidence type="ECO:0000256" key="10">
    <source>
        <dbReference type="RuleBase" id="RU364016"/>
    </source>
</evidence>
<keyword evidence="14" id="KW-1185">Reference proteome</keyword>
<accession>A0A815EFP5</accession>
<evidence type="ECO:0000256" key="8">
    <source>
        <dbReference type="ARBA" id="ARBA00023034"/>
    </source>
</evidence>
<gene>
    <name evidence="13" type="ORF">BJG266_LOCUS32803</name>
    <name evidence="12" type="ORF">QVE165_LOCUS21826</name>
</gene>
<dbReference type="InterPro" id="IPR008428">
    <property type="entry name" value="Chond_GalNAc"/>
</dbReference>
<evidence type="ECO:0000256" key="3">
    <source>
        <dbReference type="ARBA" id="ARBA00022676"/>
    </source>
</evidence>
<evidence type="ECO:0000256" key="9">
    <source>
        <dbReference type="ARBA" id="ARBA00023136"/>
    </source>
</evidence>
<keyword evidence="9 10" id="KW-0472">Membrane</keyword>
<evidence type="ECO:0000313" key="15">
    <source>
        <dbReference type="Proteomes" id="UP000663877"/>
    </source>
</evidence>
<protein>
    <recommendedName>
        <fullName evidence="10">Hexosyltransferase</fullName>
        <ecNumber evidence="10">2.4.1.-</ecNumber>
    </recommendedName>
</protein>
<reference evidence="13" key="1">
    <citation type="submission" date="2021-02" db="EMBL/GenBank/DDBJ databases">
        <authorList>
            <person name="Nowell W R."/>
        </authorList>
    </citation>
    <scope>NUCLEOTIDE SEQUENCE</scope>
</reference>
<dbReference type="AlphaFoldDB" id="A0A815EFP5"/>
<evidence type="ECO:0000313" key="12">
    <source>
        <dbReference type="EMBL" id="CAF1128911.1"/>
    </source>
</evidence>
<dbReference type="EMBL" id="CAJNOI010000577">
    <property type="protein sequence ID" value="CAF1310796.1"/>
    <property type="molecule type" value="Genomic_DNA"/>
</dbReference>
<feature type="transmembrane region" description="Helical" evidence="10">
    <location>
        <begin position="21"/>
        <end position="43"/>
    </location>
</feature>
<dbReference type="Pfam" id="PF02434">
    <property type="entry name" value="Fringe"/>
    <property type="match status" value="1"/>
</dbReference>
<dbReference type="PANTHER" id="PTHR12369:SF13">
    <property type="entry name" value="HEXOSYLTRANSFERASE"/>
    <property type="match status" value="1"/>
</dbReference>
<dbReference type="EC" id="2.4.1.-" evidence="10"/>
<feature type="domain" description="Fringe-like glycosyltransferase" evidence="11">
    <location>
        <begin position="144"/>
        <end position="255"/>
    </location>
</feature>
<keyword evidence="4 10" id="KW-0808">Transferase</keyword>
<dbReference type="Proteomes" id="UP000663832">
    <property type="component" value="Unassembled WGS sequence"/>
</dbReference>
<evidence type="ECO:0000256" key="1">
    <source>
        <dbReference type="ARBA" id="ARBA00004447"/>
    </source>
</evidence>